<organism evidence="3">
    <name type="scientific">Spodoptera frugiperda</name>
    <name type="common">Fall armyworm</name>
    <dbReference type="NCBI Taxonomy" id="7108"/>
    <lineage>
        <taxon>Eukaryota</taxon>
        <taxon>Metazoa</taxon>
        <taxon>Ecdysozoa</taxon>
        <taxon>Arthropoda</taxon>
        <taxon>Hexapoda</taxon>
        <taxon>Insecta</taxon>
        <taxon>Pterygota</taxon>
        <taxon>Neoptera</taxon>
        <taxon>Endopterygota</taxon>
        <taxon>Lepidoptera</taxon>
        <taxon>Glossata</taxon>
        <taxon>Ditrysia</taxon>
        <taxon>Noctuoidea</taxon>
        <taxon>Noctuidae</taxon>
        <taxon>Amphipyrinae</taxon>
        <taxon>Spodoptera</taxon>
    </lineage>
</organism>
<feature type="transmembrane region" description="Helical" evidence="1">
    <location>
        <begin position="35"/>
        <end position="55"/>
    </location>
</feature>
<evidence type="ECO:0000256" key="1">
    <source>
        <dbReference type="SAM" id="Phobius"/>
    </source>
</evidence>
<keyword evidence="1" id="KW-1133">Transmembrane helix</keyword>
<feature type="chain" id="PRO_5013594580" evidence="2">
    <location>
        <begin position="24"/>
        <end position="134"/>
    </location>
</feature>
<reference evidence="3" key="1">
    <citation type="submission" date="2016-07" db="EMBL/GenBank/DDBJ databases">
        <authorList>
            <person name="Bretaudeau A."/>
        </authorList>
    </citation>
    <scope>NUCLEOTIDE SEQUENCE</scope>
    <source>
        <strain evidence="3">Rice</strain>
        <tissue evidence="3">Whole body</tissue>
    </source>
</reference>
<protein>
    <submittedName>
        <fullName evidence="3">SFRICE_038339</fullName>
    </submittedName>
</protein>
<dbReference type="EMBL" id="ODYU01003978">
    <property type="protein sequence ID" value="SOQ43391.1"/>
    <property type="molecule type" value="Genomic_DNA"/>
</dbReference>
<keyword evidence="2" id="KW-0732">Signal</keyword>
<feature type="signal peptide" evidence="2">
    <location>
        <begin position="1"/>
        <end position="23"/>
    </location>
</feature>
<proteinExistence type="predicted"/>
<name>A0A2H1VRB5_SPOFR</name>
<evidence type="ECO:0000256" key="2">
    <source>
        <dbReference type="SAM" id="SignalP"/>
    </source>
</evidence>
<dbReference type="AlphaFoldDB" id="A0A2H1VRB5"/>
<gene>
    <name evidence="3" type="ORF">SFRICE_038339</name>
</gene>
<sequence length="134" mass="14781">MDKASSAIVTLLLFQVSIGGGDCLPSGDPSALLPAYTIKNVLFICYLFTLSKFLGLPRWSSGRKSDCLAMGLWFDSRLGQNIARFFSVFRKFQSRAIPVIMSGAADYLATIFFFYPEIKPGFAVAFLTIKISET</sequence>
<keyword evidence="1" id="KW-0472">Membrane</keyword>
<feature type="transmembrane region" description="Helical" evidence="1">
    <location>
        <begin position="96"/>
        <end position="115"/>
    </location>
</feature>
<evidence type="ECO:0000313" key="3">
    <source>
        <dbReference type="EMBL" id="SOQ43391.1"/>
    </source>
</evidence>
<accession>A0A2H1VRB5</accession>
<keyword evidence="1" id="KW-0812">Transmembrane</keyword>